<dbReference type="InterPro" id="IPR044678">
    <property type="entry name" value="COR27/28"/>
</dbReference>
<sequence length="201" mass="22954">MYSHDRKKRFLPPHIAFHPISADSHGFDPRVKEENAEVEHKGGKLKCLTSSGWTDEKHMDYLSSVEQSFVDELNNKYSEEFLDWSHQKTKSTRNSIDGRQFKMLKEGGLKVIKYGSSGKEKKSDEGRKSRDILLSDPWIQRWMSPCCGNNAGLIARDHRLDEPESGLSEVSDQNFWNGEIGVVESNRTYSKKRSRSAAGCN</sequence>
<name>A0A9Q0C4P6_9POAL</name>
<accession>A0A9Q0C4P6</accession>
<dbReference type="OrthoDB" id="1923282at2759"/>
<dbReference type="EMBL" id="JAMQYH010000005">
    <property type="protein sequence ID" value="KAJ1687257.1"/>
    <property type="molecule type" value="Genomic_DNA"/>
</dbReference>
<dbReference type="PANTHER" id="PTHR33676">
    <property type="entry name" value="COLD REGULATED PROTEIN 27"/>
    <property type="match status" value="1"/>
</dbReference>
<dbReference type="Proteomes" id="UP001151287">
    <property type="component" value="Unassembled WGS sequence"/>
</dbReference>
<reference evidence="1" key="1">
    <citation type="journal article" date="2022" name="Cell">
        <title>Repeat-based holocentromeres influence genome architecture and karyotype evolution.</title>
        <authorList>
            <person name="Hofstatter P.G."/>
            <person name="Thangavel G."/>
            <person name="Lux T."/>
            <person name="Neumann P."/>
            <person name="Vondrak T."/>
            <person name="Novak P."/>
            <person name="Zhang M."/>
            <person name="Costa L."/>
            <person name="Castellani M."/>
            <person name="Scott A."/>
            <person name="Toegelov H."/>
            <person name="Fuchs J."/>
            <person name="Mata-Sucre Y."/>
            <person name="Dias Y."/>
            <person name="Vanzela A.L.L."/>
            <person name="Huettel B."/>
            <person name="Almeida C.C.S."/>
            <person name="Simkova H."/>
            <person name="Souza G."/>
            <person name="Pedrosa-Harand A."/>
            <person name="Macas J."/>
            <person name="Mayer K.F.X."/>
            <person name="Houben A."/>
            <person name="Marques A."/>
        </authorList>
    </citation>
    <scope>NUCLEOTIDE SEQUENCE</scope>
    <source>
        <strain evidence="1">RhyBre1mFocal</strain>
    </source>
</reference>
<proteinExistence type="predicted"/>
<dbReference type="PANTHER" id="PTHR33676:SF3">
    <property type="entry name" value="COLD-REGULATED PROTEIN 27"/>
    <property type="match status" value="1"/>
</dbReference>
<protein>
    <submittedName>
        <fullName evidence="1">Uncharacterized protein</fullName>
    </submittedName>
</protein>
<gene>
    <name evidence="1" type="ORF">LUZ63_018647</name>
</gene>
<dbReference type="AlphaFoldDB" id="A0A9Q0C4P6"/>
<dbReference type="GO" id="GO:0009409">
    <property type="term" value="P:response to cold"/>
    <property type="evidence" value="ECO:0007669"/>
    <property type="project" value="InterPro"/>
</dbReference>
<keyword evidence="2" id="KW-1185">Reference proteome</keyword>
<comment type="caution">
    <text evidence="1">The sequence shown here is derived from an EMBL/GenBank/DDBJ whole genome shotgun (WGS) entry which is preliminary data.</text>
</comment>
<organism evidence="1 2">
    <name type="scientific">Rhynchospora breviuscula</name>
    <dbReference type="NCBI Taxonomy" id="2022672"/>
    <lineage>
        <taxon>Eukaryota</taxon>
        <taxon>Viridiplantae</taxon>
        <taxon>Streptophyta</taxon>
        <taxon>Embryophyta</taxon>
        <taxon>Tracheophyta</taxon>
        <taxon>Spermatophyta</taxon>
        <taxon>Magnoliopsida</taxon>
        <taxon>Liliopsida</taxon>
        <taxon>Poales</taxon>
        <taxon>Cyperaceae</taxon>
        <taxon>Cyperoideae</taxon>
        <taxon>Rhynchosporeae</taxon>
        <taxon>Rhynchospora</taxon>
    </lineage>
</organism>
<evidence type="ECO:0000313" key="2">
    <source>
        <dbReference type="Proteomes" id="UP001151287"/>
    </source>
</evidence>
<dbReference type="GO" id="GO:0042752">
    <property type="term" value="P:regulation of circadian rhythm"/>
    <property type="evidence" value="ECO:0007669"/>
    <property type="project" value="InterPro"/>
</dbReference>
<evidence type="ECO:0000313" key="1">
    <source>
        <dbReference type="EMBL" id="KAJ1687257.1"/>
    </source>
</evidence>